<dbReference type="STRING" id="634771.SAMN04488128_1011772"/>
<evidence type="ECO:0000313" key="3">
    <source>
        <dbReference type="Proteomes" id="UP000190367"/>
    </source>
</evidence>
<dbReference type="InterPro" id="IPR014944">
    <property type="entry name" value="Toxin_SymE-like"/>
</dbReference>
<dbReference type="OrthoDB" id="675523at2"/>
<dbReference type="AlphaFoldDB" id="A0A1T4NVN3"/>
<evidence type="ECO:0000259" key="1">
    <source>
        <dbReference type="Pfam" id="PF08845"/>
    </source>
</evidence>
<dbReference type="GO" id="GO:0005737">
    <property type="term" value="C:cytoplasm"/>
    <property type="evidence" value="ECO:0007669"/>
    <property type="project" value="InterPro"/>
</dbReference>
<dbReference type="Proteomes" id="UP000190367">
    <property type="component" value="Unassembled WGS sequence"/>
</dbReference>
<dbReference type="EMBL" id="FUWZ01000001">
    <property type="protein sequence ID" value="SJZ83197.1"/>
    <property type="molecule type" value="Genomic_DNA"/>
</dbReference>
<reference evidence="3" key="1">
    <citation type="submission" date="2017-02" db="EMBL/GenBank/DDBJ databases">
        <authorList>
            <person name="Varghese N."/>
            <person name="Submissions S."/>
        </authorList>
    </citation>
    <scope>NUCLEOTIDE SEQUENCE [LARGE SCALE GENOMIC DNA]</scope>
    <source>
        <strain evidence="3">DSM 22224</strain>
    </source>
</reference>
<dbReference type="GO" id="GO:0016070">
    <property type="term" value="P:RNA metabolic process"/>
    <property type="evidence" value="ECO:0007669"/>
    <property type="project" value="InterPro"/>
</dbReference>
<proteinExistence type="predicted"/>
<protein>
    <submittedName>
        <fullName evidence="2">Toxin SymE, type I toxin-antitoxin system</fullName>
    </submittedName>
</protein>
<sequence>MKNKPKTRSITVKQLHQERADQWISVSCIQLAGVWLHDAGFAIGDRVNVQVRRNRLVITNEKLPVVPLQPEPTASKRKMRQISRLLASINLNEEE</sequence>
<name>A0A1T4NVN3_9BACT</name>
<gene>
    <name evidence="2" type="ORF">SAMN04488128_1011772</name>
</gene>
<organism evidence="2 3">
    <name type="scientific">Chitinophaga eiseniae</name>
    <dbReference type="NCBI Taxonomy" id="634771"/>
    <lineage>
        <taxon>Bacteria</taxon>
        <taxon>Pseudomonadati</taxon>
        <taxon>Bacteroidota</taxon>
        <taxon>Chitinophagia</taxon>
        <taxon>Chitinophagales</taxon>
        <taxon>Chitinophagaceae</taxon>
        <taxon>Chitinophaga</taxon>
    </lineage>
</organism>
<accession>A0A1T4NVN3</accession>
<evidence type="ECO:0000313" key="2">
    <source>
        <dbReference type="EMBL" id="SJZ83197.1"/>
    </source>
</evidence>
<dbReference type="GO" id="GO:0003723">
    <property type="term" value="F:RNA binding"/>
    <property type="evidence" value="ECO:0007669"/>
    <property type="project" value="InterPro"/>
</dbReference>
<dbReference type="GO" id="GO:0016788">
    <property type="term" value="F:hydrolase activity, acting on ester bonds"/>
    <property type="evidence" value="ECO:0007669"/>
    <property type="project" value="InterPro"/>
</dbReference>
<feature type="domain" description="Toxin SymE-like" evidence="1">
    <location>
        <begin position="8"/>
        <end position="59"/>
    </location>
</feature>
<keyword evidence="3" id="KW-1185">Reference proteome</keyword>
<dbReference type="Pfam" id="PF08845">
    <property type="entry name" value="SymE_toxin"/>
    <property type="match status" value="1"/>
</dbReference>
<dbReference type="RefSeq" id="WP_078668347.1">
    <property type="nucleotide sequence ID" value="NZ_FUWZ01000001.1"/>
</dbReference>